<evidence type="ECO:0000313" key="4">
    <source>
        <dbReference type="Proteomes" id="UP001165367"/>
    </source>
</evidence>
<evidence type="ECO:0000259" key="2">
    <source>
        <dbReference type="SMART" id="SM01204"/>
    </source>
</evidence>
<keyword evidence="4" id="KW-1185">Reference proteome</keyword>
<dbReference type="Pfam" id="PF08495">
    <property type="entry name" value="FIST"/>
    <property type="match status" value="1"/>
</dbReference>
<name>A0ABS9KLU8_9BACT</name>
<dbReference type="InterPro" id="IPR019494">
    <property type="entry name" value="FIST_C"/>
</dbReference>
<dbReference type="PANTHER" id="PTHR40252">
    <property type="entry name" value="BLR0328 PROTEIN"/>
    <property type="match status" value="1"/>
</dbReference>
<dbReference type="SMART" id="SM01204">
    <property type="entry name" value="FIST_C"/>
    <property type="match status" value="1"/>
</dbReference>
<dbReference type="RefSeq" id="WP_237868521.1">
    <property type="nucleotide sequence ID" value="NZ_JAKLTR010000002.1"/>
</dbReference>
<protein>
    <submittedName>
        <fullName evidence="3">FIST C-terminal domain-containing protein</fullName>
    </submittedName>
</protein>
<dbReference type="SMART" id="SM00897">
    <property type="entry name" value="FIST"/>
    <property type="match status" value="1"/>
</dbReference>
<dbReference type="PANTHER" id="PTHR40252:SF2">
    <property type="entry name" value="BLR0328 PROTEIN"/>
    <property type="match status" value="1"/>
</dbReference>
<gene>
    <name evidence="3" type="ORF">LZZ85_03335</name>
</gene>
<dbReference type="Proteomes" id="UP001165367">
    <property type="component" value="Unassembled WGS sequence"/>
</dbReference>
<dbReference type="Pfam" id="PF10442">
    <property type="entry name" value="FIST_C"/>
    <property type="match status" value="1"/>
</dbReference>
<comment type="caution">
    <text evidence="3">The sequence shown here is derived from an EMBL/GenBank/DDBJ whole genome shotgun (WGS) entry which is preliminary data.</text>
</comment>
<feature type="domain" description="FIST" evidence="1">
    <location>
        <begin position="27"/>
        <end position="222"/>
    </location>
</feature>
<feature type="domain" description="FIST C-domain" evidence="2">
    <location>
        <begin position="223"/>
        <end position="364"/>
    </location>
</feature>
<sequence length="384" mass="42444">MRAKSIKGESPEEIRSALNESLQDGFTPSLAIVFISVKQNRDALCDILNSAGIDIIGATSAGEFIDNHQSDGAIAILLLDLSKEYYQIIFSETKDTDVIIAAKDAVNSAKQTFSRPAFIVCSTSFSSTGKMYESDRLIHGIVEEAGNETPVFGAMSGDDYLLEGTFIFTNHQTTDEGFIILALDNDRIDLHGMAISGWKPLGKVRTVTKADGEWLLMIDDQPALDMYLRYLGQSIDTEVNSSNFRENIAFYYPFLSVDGGEPSLRTPMIIDNERKAVRLDFAIPEGKQLQFTLPPDFDIVESVLNKAAELKQQESASADALLVFSCLGRRTALGPMIQEENDGLHRLWDVPMAGFFSYGEYGKDPVNDNVFHSTTCSWVALKEK</sequence>
<evidence type="ECO:0000259" key="1">
    <source>
        <dbReference type="SMART" id="SM00897"/>
    </source>
</evidence>
<proteinExistence type="predicted"/>
<organism evidence="3 4">
    <name type="scientific">Terrimonas ginsenosidimutans</name>
    <dbReference type="NCBI Taxonomy" id="2908004"/>
    <lineage>
        <taxon>Bacteria</taxon>
        <taxon>Pseudomonadati</taxon>
        <taxon>Bacteroidota</taxon>
        <taxon>Chitinophagia</taxon>
        <taxon>Chitinophagales</taxon>
        <taxon>Chitinophagaceae</taxon>
        <taxon>Terrimonas</taxon>
    </lineage>
</organism>
<dbReference type="InterPro" id="IPR013702">
    <property type="entry name" value="FIST_domain_N"/>
</dbReference>
<evidence type="ECO:0000313" key="3">
    <source>
        <dbReference type="EMBL" id="MCG2613292.1"/>
    </source>
</evidence>
<dbReference type="EMBL" id="JAKLTR010000002">
    <property type="protein sequence ID" value="MCG2613292.1"/>
    <property type="molecule type" value="Genomic_DNA"/>
</dbReference>
<accession>A0ABS9KLU8</accession>
<reference evidence="3" key="1">
    <citation type="submission" date="2022-01" db="EMBL/GenBank/DDBJ databases">
        <authorList>
            <person name="Jo J.-H."/>
            <person name="Im W.-T."/>
        </authorList>
    </citation>
    <scope>NUCLEOTIDE SEQUENCE</scope>
    <source>
        <strain evidence="3">NA20</strain>
    </source>
</reference>